<evidence type="ECO:0000256" key="4">
    <source>
        <dbReference type="ARBA" id="ARBA00023125"/>
    </source>
</evidence>
<dbReference type="SMART" id="SM00857">
    <property type="entry name" value="Resolvase"/>
    <property type="match status" value="1"/>
</dbReference>
<dbReference type="GO" id="GO:0003677">
    <property type="term" value="F:DNA binding"/>
    <property type="evidence" value="ECO:0007669"/>
    <property type="project" value="UniProtKB-KW"/>
</dbReference>
<dbReference type="InterPro" id="IPR006118">
    <property type="entry name" value="Recombinase_CS"/>
</dbReference>
<dbReference type="PANTHER" id="PTHR30461:SF26">
    <property type="entry name" value="RESOLVASE HOMOLOG YNEB"/>
    <property type="match status" value="1"/>
</dbReference>
<dbReference type="PROSITE" id="PS00397">
    <property type="entry name" value="RECOMBINASES_1"/>
    <property type="match status" value="1"/>
</dbReference>
<gene>
    <name evidence="9" type="ORF">CJ669_07360</name>
</gene>
<dbReference type="EMBL" id="NXGJ01000008">
    <property type="protein sequence ID" value="PRM87562.1"/>
    <property type="molecule type" value="Genomic_DNA"/>
</dbReference>
<feature type="domain" description="Resolvase/invertase-type recombinase catalytic" evidence="8">
    <location>
        <begin position="1"/>
        <end position="135"/>
    </location>
</feature>
<dbReference type="Gene3D" id="3.40.50.1390">
    <property type="entry name" value="Resolvase, N-terminal catalytic domain"/>
    <property type="match status" value="1"/>
</dbReference>
<reference evidence="9 10" key="1">
    <citation type="submission" date="2017-09" db="EMBL/GenBank/DDBJ databases">
        <title>Reassesment of A. cryaerophilus.</title>
        <authorList>
            <person name="Perez-Cataluna A."/>
            <person name="Collado L."/>
            <person name="Salgado O."/>
            <person name="Lefinanco V."/>
            <person name="Figueras M.J."/>
        </authorList>
    </citation>
    <scope>NUCLEOTIDE SEQUENCE [LARGE SCALE GENOMIC DNA]</scope>
    <source>
        <strain evidence="9 10">LMG 9861</strain>
    </source>
</reference>
<dbReference type="GO" id="GO:0015074">
    <property type="term" value="P:DNA integration"/>
    <property type="evidence" value="ECO:0007669"/>
    <property type="project" value="UniProtKB-KW"/>
</dbReference>
<dbReference type="PANTHER" id="PTHR30461">
    <property type="entry name" value="DNA-INVERTASE FROM LAMBDOID PROPHAGE"/>
    <property type="match status" value="1"/>
</dbReference>
<name>A0A2S9SLX2_9BACT</name>
<dbReference type="AlphaFoldDB" id="A0A2S9SLX2"/>
<evidence type="ECO:0000256" key="6">
    <source>
        <dbReference type="PIRSR" id="PIRSR606118-50"/>
    </source>
</evidence>
<evidence type="ECO:0000256" key="3">
    <source>
        <dbReference type="ARBA" id="ARBA00023100"/>
    </source>
</evidence>
<dbReference type="SUPFAM" id="SSF53041">
    <property type="entry name" value="Resolvase-like"/>
    <property type="match status" value="1"/>
</dbReference>
<feature type="active site" description="O-(5'-phospho-DNA)-serine intermediate" evidence="6 7">
    <location>
        <position position="9"/>
    </location>
</feature>
<dbReference type="Proteomes" id="UP000239065">
    <property type="component" value="Unassembled WGS sequence"/>
</dbReference>
<sequence length="187" mass="21431">MNVGYARVSTSSQNLENQIDQLKSAGCEKIFSEKRSGKNEADREQFKIMMGFVREGDVLYITKLDRLARSVIDLHNIAKFLQNKDVNLKVLHQNIDTTSPAGRLLFTMLGAIAEFERDLINERVREGIEAAKKKGIQFGRKAILGNKDKNFIHKQHEKGKSVEWLSKLFHVARNTIYRAIKDVDKKK</sequence>
<dbReference type="InterPro" id="IPR050639">
    <property type="entry name" value="SSR_resolvase"/>
</dbReference>
<evidence type="ECO:0000313" key="10">
    <source>
        <dbReference type="Proteomes" id="UP000239065"/>
    </source>
</evidence>
<keyword evidence="2" id="KW-0229">DNA integration</keyword>
<evidence type="ECO:0000313" key="9">
    <source>
        <dbReference type="EMBL" id="PRM87562.1"/>
    </source>
</evidence>
<dbReference type="GO" id="GO:0000150">
    <property type="term" value="F:DNA strand exchange activity"/>
    <property type="evidence" value="ECO:0007669"/>
    <property type="project" value="UniProtKB-KW"/>
</dbReference>
<evidence type="ECO:0000256" key="1">
    <source>
        <dbReference type="ARBA" id="ARBA00009913"/>
    </source>
</evidence>
<dbReference type="GeneID" id="39475633"/>
<accession>A0A2S9SLX2</accession>
<protein>
    <submittedName>
        <fullName evidence="9">Resolvase</fullName>
    </submittedName>
</protein>
<dbReference type="PROSITE" id="PS51736">
    <property type="entry name" value="RECOMBINASES_3"/>
    <property type="match status" value="1"/>
</dbReference>
<comment type="similarity">
    <text evidence="1">Belongs to the site-specific recombinase resolvase family.</text>
</comment>
<dbReference type="InterPro" id="IPR036162">
    <property type="entry name" value="Resolvase-like_N_sf"/>
</dbReference>
<keyword evidence="4" id="KW-0238">DNA-binding</keyword>
<dbReference type="RefSeq" id="WP_105909372.1">
    <property type="nucleotide sequence ID" value="NZ_JAMXDQ010000002.1"/>
</dbReference>
<dbReference type="CDD" id="cd03768">
    <property type="entry name" value="SR_ResInv"/>
    <property type="match status" value="1"/>
</dbReference>
<keyword evidence="5" id="KW-0233">DNA recombination</keyword>
<evidence type="ECO:0000256" key="7">
    <source>
        <dbReference type="PROSITE-ProRule" id="PRU10137"/>
    </source>
</evidence>
<comment type="caution">
    <text evidence="9">The sequence shown here is derived from an EMBL/GenBank/DDBJ whole genome shotgun (WGS) entry which is preliminary data.</text>
</comment>
<evidence type="ECO:0000256" key="5">
    <source>
        <dbReference type="ARBA" id="ARBA00023172"/>
    </source>
</evidence>
<keyword evidence="3" id="KW-0230">DNA invertase</keyword>
<evidence type="ECO:0000259" key="8">
    <source>
        <dbReference type="PROSITE" id="PS51736"/>
    </source>
</evidence>
<dbReference type="Pfam" id="PF00239">
    <property type="entry name" value="Resolvase"/>
    <property type="match status" value="1"/>
</dbReference>
<dbReference type="FunFam" id="3.40.50.1390:FF:000001">
    <property type="entry name" value="DNA recombinase"/>
    <property type="match status" value="1"/>
</dbReference>
<evidence type="ECO:0000256" key="2">
    <source>
        <dbReference type="ARBA" id="ARBA00022908"/>
    </source>
</evidence>
<proteinExistence type="inferred from homology"/>
<dbReference type="InterPro" id="IPR006119">
    <property type="entry name" value="Resolv_N"/>
</dbReference>
<organism evidence="9 10">
    <name type="scientific">Aliarcobacter cryaerophilus</name>
    <dbReference type="NCBI Taxonomy" id="28198"/>
    <lineage>
        <taxon>Bacteria</taxon>
        <taxon>Pseudomonadati</taxon>
        <taxon>Campylobacterota</taxon>
        <taxon>Epsilonproteobacteria</taxon>
        <taxon>Campylobacterales</taxon>
        <taxon>Arcobacteraceae</taxon>
        <taxon>Aliarcobacter</taxon>
    </lineage>
</organism>